<dbReference type="InterPro" id="IPR036483">
    <property type="entry name" value="PWI_dom_sf"/>
</dbReference>
<gene>
    <name evidence="4" type="ORF">Bathy09g04610</name>
</gene>
<evidence type="ECO:0000256" key="2">
    <source>
        <dbReference type="SAM" id="MobiDB-lite"/>
    </source>
</evidence>
<organism evidence="4 5">
    <name type="scientific">Bathycoccus prasinos</name>
    <dbReference type="NCBI Taxonomy" id="41875"/>
    <lineage>
        <taxon>Eukaryota</taxon>
        <taxon>Viridiplantae</taxon>
        <taxon>Chlorophyta</taxon>
        <taxon>Mamiellophyceae</taxon>
        <taxon>Mamiellales</taxon>
        <taxon>Bathycoccaceae</taxon>
        <taxon>Bathycoccus</taxon>
    </lineage>
</organism>
<reference evidence="4 5" key="1">
    <citation type="submission" date="2011-10" db="EMBL/GenBank/DDBJ databases">
        <authorList>
            <person name="Genoscope - CEA"/>
        </authorList>
    </citation>
    <scope>NUCLEOTIDE SEQUENCE [LARGE SCALE GENOMIC DNA]</scope>
    <source>
        <strain evidence="4 5">RCC 1105</strain>
    </source>
</reference>
<keyword evidence="1" id="KW-0507">mRNA processing</keyword>
<evidence type="ECO:0000313" key="4">
    <source>
        <dbReference type="EMBL" id="CCO66733.1"/>
    </source>
</evidence>
<dbReference type="SUPFAM" id="SSF101233">
    <property type="entry name" value="PWI domain"/>
    <property type="match status" value="1"/>
</dbReference>
<dbReference type="EMBL" id="FO082270">
    <property type="protein sequence ID" value="CCO66733.1"/>
    <property type="molecule type" value="Genomic_DNA"/>
</dbReference>
<dbReference type="GO" id="GO:0003723">
    <property type="term" value="F:RNA binding"/>
    <property type="evidence" value="ECO:0007669"/>
    <property type="project" value="TreeGrafter"/>
</dbReference>
<dbReference type="PANTHER" id="PTHR23148">
    <property type="entry name" value="SERINE/ARGININE REGULATED NUCLEAR MATRIX PROTEIN"/>
    <property type="match status" value="1"/>
</dbReference>
<dbReference type="Pfam" id="PF01480">
    <property type="entry name" value="PWI"/>
    <property type="match status" value="1"/>
</dbReference>
<protein>
    <recommendedName>
        <fullName evidence="3">PWI domain-containing protein</fullName>
    </recommendedName>
</protein>
<dbReference type="eggNOG" id="KOG2146">
    <property type="taxonomic scope" value="Eukaryota"/>
</dbReference>
<dbReference type="OrthoDB" id="163257at2759"/>
<dbReference type="GO" id="GO:0006397">
    <property type="term" value="P:mRNA processing"/>
    <property type="evidence" value="ECO:0007669"/>
    <property type="project" value="UniProtKB-KW"/>
</dbReference>
<dbReference type="InterPro" id="IPR052225">
    <property type="entry name" value="Ser/Arg_repetitive_matrix"/>
</dbReference>
<feature type="region of interest" description="Disordered" evidence="2">
    <location>
        <begin position="125"/>
        <end position="152"/>
    </location>
</feature>
<dbReference type="InterPro" id="IPR002483">
    <property type="entry name" value="PWI_dom"/>
</dbReference>
<dbReference type="GO" id="GO:0048024">
    <property type="term" value="P:regulation of mRNA splicing, via spliceosome"/>
    <property type="evidence" value="ECO:0007669"/>
    <property type="project" value="TreeGrafter"/>
</dbReference>
<dbReference type="AlphaFoldDB" id="K8F338"/>
<dbReference type="Gene3D" id="1.20.1390.10">
    <property type="entry name" value="PWI domain"/>
    <property type="match status" value="1"/>
</dbReference>
<name>K8F338_9CHLO</name>
<keyword evidence="5" id="KW-1185">Reference proteome</keyword>
<evidence type="ECO:0000256" key="1">
    <source>
        <dbReference type="ARBA" id="ARBA00022664"/>
    </source>
</evidence>
<accession>K8F338</accession>
<dbReference type="Proteomes" id="UP000198341">
    <property type="component" value="Chromosome 9"/>
</dbReference>
<sequence>MPAFSRAGEGGISRKNKSSIVSLPIILKKKVNFAKIKKEGKEELAQWTETKVTTMLSFEDEVLNGLIVNMFDECSETGEAVDGTKFYEQLLPFLEKENTETFMSELWQLVTNLDEETGVPKQFIEAREAQKRKREEKADQFRKSREDLDPRI</sequence>
<feature type="domain" description="PWI" evidence="3">
    <location>
        <begin position="42"/>
        <end position="113"/>
    </location>
</feature>
<dbReference type="GO" id="GO:0005681">
    <property type="term" value="C:spliceosomal complex"/>
    <property type="evidence" value="ECO:0007669"/>
    <property type="project" value="TreeGrafter"/>
</dbReference>
<proteinExistence type="predicted"/>
<dbReference type="PANTHER" id="PTHR23148:SF0">
    <property type="entry name" value="SERINE_ARGININE REPETITIVE MATRIX PROTEIN 1"/>
    <property type="match status" value="1"/>
</dbReference>
<evidence type="ECO:0000313" key="5">
    <source>
        <dbReference type="Proteomes" id="UP000198341"/>
    </source>
</evidence>
<dbReference type="KEGG" id="bpg:Bathy09g04610"/>
<dbReference type="GeneID" id="19013967"/>
<dbReference type="RefSeq" id="XP_007511173.1">
    <property type="nucleotide sequence ID" value="XM_007511111.1"/>
</dbReference>
<evidence type="ECO:0000259" key="3">
    <source>
        <dbReference type="Pfam" id="PF01480"/>
    </source>
</evidence>
<dbReference type="STRING" id="41875.K8F338"/>